<gene>
    <name evidence="18" type="primary">cnbB</name>
    <name evidence="18" type="ORF">NGRA_1355</name>
</gene>
<evidence type="ECO:0000256" key="11">
    <source>
        <dbReference type="ARBA" id="ARBA00022837"/>
    </source>
</evidence>
<dbReference type="SUPFAM" id="SSF47473">
    <property type="entry name" value="EF-hand"/>
    <property type="match status" value="1"/>
</dbReference>
<keyword evidence="7" id="KW-0597">Phosphoprotein</keyword>
<dbReference type="Pfam" id="PF13499">
    <property type="entry name" value="EF-hand_7"/>
    <property type="match status" value="1"/>
</dbReference>
<evidence type="ECO:0000256" key="6">
    <source>
        <dbReference type="ARBA" id="ARBA00022490"/>
    </source>
</evidence>
<keyword evidence="6" id="KW-0963">Cytoplasm</keyword>
<dbReference type="AlphaFoldDB" id="A0A9P6GYM8"/>
<evidence type="ECO:0000256" key="3">
    <source>
        <dbReference type="ARBA" id="ARBA00004496"/>
    </source>
</evidence>
<evidence type="ECO:0000313" key="19">
    <source>
        <dbReference type="Proteomes" id="UP000740883"/>
    </source>
</evidence>
<dbReference type="GO" id="GO:0005634">
    <property type="term" value="C:nucleus"/>
    <property type="evidence" value="ECO:0007669"/>
    <property type="project" value="UniProtKB-SubCell"/>
</dbReference>
<evidence type="ECO:0000313" key="18">
    <source>
        <dbReference type="EMBL" id="KAF9763313.1"/>
    </source>
</evidence>
<accession>A0A9P6GYM8</accession>
<keyword evidence="10" id="KW-0677">Repeat</keyword>
<evidence type="ECO:0000256" key="16">
    <source>
        <dbReference type="ARBA" id="ARBA00038164"/>
    </source>
</evidence>
<keyword evidence="4" id="KW-0813">Transport</keyword>
<dbReference type="GO" id="GO:0005737">
    <property type="term" value="C:cytoplasm"/>
    <property type="evidence" value="ECO:0007669"/>
    <property type="project" value="UniProtKB-SubCell"/>
</dbReference>
<feature type="domain" description="EF-hand" evidence="17">
    <location>
        <begin position="96"/>
        <end position="131"/>
    </location>
</feature>
<keyword evidence="5" id="KW-1003">Cell membrane</keyword>
<dbReference type="PROSITE" id="PS50222">
    <property type="entry name" value="EF_HAND_2"/>
    <property type="match status" value="1"/>
</dbReference>
<evidence type="ECO:0000256" key="15">
    <source>
        <dbReference type="ARBA" id="ARBA00023288"/>
    </source>
</evidence>
<keyword evidence="19" id="KW-1185">Reference proteome</keyword>
<organism evidence="18 19">
    <name type="scientific">Nosema granulosis</name>
    <dbReference type="NCBI Taxonomy" id="83296"/>
    <lineage>
        <taxon>Eukaryota</taxon>
        <taxon>Fungi</taxon>
        <taxon>Fungi incertae sedis</taxon>
        <taxon>Microsporidia</taxon>
        <taxon>Nosematidae</taxon>
        <taxon>Nosema</taxon>
    </lineage>
</organism>
<evidence type="ECO:0000256" key="13">
    <source>
        <dbReference type="ARBA" id="ARBA00023136"/>
    </source>
</evidence>
<reference evidence="18 19" key="1">
    <citation type="journal article" date="2020" name="Genome Biol. Evol.">
        <title>Comparative genomics of strictly vertically transmitted, feminizing microsporidia endosymbionts of amphipod crustaceans.</title>
        <authorList>
            <person name="Cormier A."/>
            <person name="Chebbi M.A."/>
            <person name="Giraud I."/>
            <person name="Wattier R."/>
            <person name="Teixeira M."/>
            <person name="Gilbert C."/>
            <person name="Rigaud T."/>
            <person name="Cordaux R."/>
        </authorList>
    </citation>
    <scope>NUCLEOTIDE SEQUENCE [LARGE SCALE GENOMIC DNA]</scope>
    <source>
        <strain evidence="18 19">Ou3-Ou53</strain>
    </source>
</reference>
<evidence type="ECO:0000256" key="8">
    <source>
        <dbReference type="ARBA" id="ARBA00022707"/>
    </source>
</evidence>
<dbReference type="PANTHER" id="PTHR46002">
    <property type="entry name" value="EG:114D9.1 PROTEIN-RELATED"/>
    <property type="match status" value="1"/>
</dbReference>
<dbReference type="Proteomes" id="UP000740883">
    <property type="component" value="Unassembled WGS sequence"/>
</dbReference>
<evidence type="ECO:0000256" key="12">
    <source>
        <dbReference type="ARBA" id="ARBA00022927"/>
    </source>
</evidence>
<comment type="similarity">
    <text evidence="16">Belongs to the calcineurin regulatory subunit family. CHP subfamily.</text>
</comment>
<name>A0A9P6GYM8_9MICR</name>
<evidence type="ECO:0000256" key="10">
    <source>
        <dbReference type="ARBA" id="ARBA00022737"/>
    </source>
</evidence>
<dbReference type="OrthoDB" id="191686at2759"/>
<evidence type="ECO:0000256" key="14">
    <source>
        <dbReference type="ARBA" id="ARBA00023242"/>
    </source>
</evidence>
<proteinExistence type="inferred from homology"/>
<keyword evidence="14" id="KW-0539">Nucleus</keyword>
<dbReference type="InterPro" id="IPR002048">
    <property type="entry name" value="EF_hand_dom"/>
</dbReference>
<dbReference type="InterPro" id="IPR051875">
    <property type="entry name" value="Calcineurin_B_homologous"/>
</dbReference>
<evidence type="ECO:0000256" key="1">
    <source>
        <dbReference type="ARBA" id="ARBA00004123"/>
    </source>
</evidence>
<keyword evidence="11" id="KW-0106">Calcium</keyword>
<dbReference type="GO" id="GO:0005509">
    <property type="term" value="F:calcium ion binding"/>
    <property type="evidence" value="ECO:0007669"/>
    <property type="project" value="InterPro"/>
</dbReference>
<evidence type="ECO:0000256" key="9">
    <source>
        <dbReference type="ARBA" id="ARBA00022723"/>
    </source>
</evidence>
<comment type="caution">
    <text evidence="18">The sequence shown here is derived from an EMBL/GenBank/DDBJ whole genome shotgun (WGS) entry which is preliminary data.</text>
</comment>
<keyword evidence="15" id="KW-0449">Lipoprotein</keyword>
<evidence type="ECO:0000256" key="7">
    <source>
        <dbReference type="ARBA" id="ARBA00022553"/>
    </source>
</evidence>
<comment type="subcellular location">
    <subcellularLocation>
        <location evidence="2">Cell membrane</location>
    </subcellularLocation>
    <subcellularLocation>
        <location evidence="3">Cytoplasm</location>
    </subcellularLocation>
    <subcellularLocation>
        <location evidence="1">Nucleus</location>
    </subcellularLocation>
</comment>
<dbReference type="EMBL" id="SBJO01000082">
    <property type="protein sequence ID" value="KAF9763313.1"/>
    <property type="molecule type" value="Genomic_DNA"/>
</dbReference>
<keyword evidence="9" id="KW-0479">Metal-binding</keyword>
<keyword evidence="12" id="KW-0653">Protein transport</keyword>
<evidence type="ECO:0000256" key="4">
    <source>
        <dbReference type="ARBA" id="ARBA00022448"/>
    </source>
</evidence>
<dbReference type="Gene3D" id="1.10.238.10">
    <property type="entry name" value="EF-hand"/>
    <property type="match status" value="1"/>
</dbReference>
<protein>
    <submittedName>
        <fullName evidence="18">Calcineurin subunit B type 2</fullName>
    </submittedName>
</protein>
<evidence type="ECO:0000259" key="17">
    <source>
        <dbReference type="PROSITE" id="PS50222"/>
    </source>
</evidence>
<dbReference type="InterPro" id="IPR011992">
    <property type="entry name" value="EF-hand-dom_pair"/>
</dbReference>
<keyword evidence="13" id="KW-0472">Membrane</keyword>
<dbReference type="GO" id="GO:0015031">
    <property type="term" value="P:protein transport"/>
    <property type="evidence" value="ECO:0007669"/>
    <property type="project" value="UniProtKB-KW"/>
</dbReference>
<dbReference type="GO" id="GO:0005886">
    <property type="term" value="C:plasma membrane"/>
    <property type="evidence" value="ECO:0007669"/>
    <property type="project" value="UniProtKB-SubCell"/>
</dbReference>
<evidence type="ECO:0000256" key="2">
    <source>
        <dbReference type="ARBA" id="ARBA00004236"/>
    </source>
</evidence>
<keyword evidence="8" id="KW-0519">Myristate</keyword>
<evidence type="ECO:0000256" key="5">
    <source>
        <dbReference type="ARBA" id="ARBA00022475"/>
    </source>
</evidence>
<sequence>MGNINSAILCEEEIEAIKSTTVFEYAEIEHLFERFLYLDKMNYGYLTYNELNNIPEFEINPFNKLIINALEKKMDYENISFPCFLSFLEIFHRKTDKIIRIQFLFDIFDLNRDGRLCKSVLNRICMLMGKSGHGEAEYVLEIFDRNNKGFLDMNDFIFFYDSDPNIEKNMVIDYSKNIKQPQKVGFLDIIVPSWSKKSE</sequence>